<reference evidence="3" key="1">
    <citation type="submission" date="2016-11" db="UniProtKB">
        <authorList>
            <consortium name="WormBaseParasite"/>
        </authorList>
    </citation>
    <scope>IDENTIFICATION</scope>
</reference>
<dbReference type="eggNOG" id="ENOG502TI5F">
    <property type="taxonomic scope" value="Eukaryota"/>
</dbReference>
<dbReference type="GO" id="GO:0000774">
    <property type="term" value="F:adenyl-nucleotide exchange factor activity"/>
    <property type="evidence" value="ECO:0007669"/>
    <property type="project" value="TreeGrafter"/>
</dbReference>
<dbReference type="InterPro" id="IPR011989">
    <property type="entry name" value="ARM-like"/>
</dbReference>
<evidence type="ECO:0000313" key="3">
    <source>
        <dbReference type="WBParaSite" id="Csp11.Scaffold629.g14954.t1"/>
    </source>
</evidence>
<dbReference type="SUPFAM" id="SSF48371">
    <property type="entry name" value="ARM repeat"/>
    <property type="match status" value="1"/>
</dbReference>
<dbReference type="Proteomes" id="UP000095282">
    <property type="component" value="Unplaced"/>
</dbReference>
<dbReference type="InterPro" id="IPR016024">
    <property type="entry name" value="ARM-type_fold"/>
</dbReference>
<evidence type="ECO:0000256" key="1">
    <source>
        <dbReference type="SAM" id="MobiDB-lite"/>
    </source>
</evidence>
<protein>
    <submittedName>
        <fullName evidence="3">GBD/FH3 domain-containing protein</fullName>
    </submittedName>
</protein>
<accession>A0A1I7U550</accession>
<evidence type="ECO:0000313" key="2">
    <source>
        <dbReference type="Proteomes" id="UP000095282"/>
    </source>
</evidence>
<dbReference type="AlphaFoldDB" id="A0A1I7U550"/>
<keyword evidence="2" id="KW-1185">Reference proteome</keyword>
<name>A0A1I7U550_9PELO</name>
<dbReference type="InterPro" id="IPR050693">
    <property type="entry name" value="Hsp70_NEF-Inhibitors"/>
</dbReference>
<dbReference type="Gene3D" id="1.25.10.10">
    <property type="entry name" value="Leucine-rich Repeat Variant"/>
    <property type="match status" value="1"/>
</dbReference>
<feature type="compositionally biased region" description="Basic and acidic residues" evidence="1">
    <location>
        <begin position="187"/>
        <end position="211"/>
    </location>
</feature>
<feature type="region of interest" description="Disordered" evidence="1">
    <location>
        <begin position="184"/>
        <end position="211"/>
    </location>
</feature>
<dbReference type="GO" id="GO:0005783">
    <property type="term" value="C:endoplasmic reticulum"/>
    <property type="evidence" value="ECO:0007669"/>
    <property type="project" value="TreeGrafter"/>
</dbReference>
<dbReference type="WBParaSite" id="Csp11.Scaffold629.g14954.t1">
    <property type="protein sequence ID" value="Csp11.Scaffold629.g14954.t1"/>
    <property type="gene ID" value="Csp11.Scaffold629.g14954"/>
</dbReference>
<feature type="region of interest" description="Disordered" evidence="1">
    <location>
        <begin position="155"/>
        <end position="174"/>
    </location>
</feature>
<dbReference type="STRING" id="1561998.A0A1I7U550"/>
<dbReference type="PANTHER" id="PTHR19316:SF18">
    <property type="entry name" value="HSP70-BINDING PROTEIN 1"/>
    <property type="match status" value="1"/>
</dbReference>
<sequence>MGNYADQLTNDDGIKALVNLTFHTNPEIQLQYLRLIPLIAENNGPIQSTIAHSPLFPSFLTELSTFSEMKPANLMALIAAISSICRGGGRTVWKKFVDLGGIEKVFEVVEGVEDAKSGGKAAHLFYSIHTSSDREDLEPHRETLEEYLKKTNEELVKRQGKKENESKEANDFVEETRKKISQLITTFKKEDPKKQQKEDKKKKTEKLLMLK</sequence>
<proteinExistence type="predicted"/>
<organism evidence="2 3">
    <name type="scientific">Caenorhabditis tropicalis</name>
    <dbReference type="NCBI Taxonomy" id="1561998"/>
    <lineage>
        <taxon>Eukaryota</taxon>
        <taxon>Metazoa</taxon>
        <taxon>Ecdysozoa</taxon>
        <taxon>Nematoda</taxon>
        <taxon>Chromadorea</taxon>
        <taxon>Rhabditida</taxon>
        <taxon>Rhabditina</taxon>
        <taxon>Rhabditomorpha</taxon>
        <taxon>Rhabditoidea</taxon>
        <taxon>Rhabditidae</taxon>
        <taxon>Peloderinae</taxon>
        <taxon>Caenorhabditis</taxon>
    </lineage>
</organism>
<dbReference type="PANTHER" id="PTHR19316">
    <property type="entry name" value="PROTEIN FOLDING REGULATOR"/>
    <property type="match status" value="1"/>
</dbReference>